<feature type="region of interest" description="Disordered" evidence="10">
    <location>
        <begin position="36"/>
        <end position="61"/>
    </location>
</feature>
<evidence type="ECO:0000256" key="9">
    <source>
        <dbReference type="RuleBase" id="RU368040"/>
    </source>
</evidence>
<organism evidence="12 13">
    <name type="scientific">Lates calcarifer</name>
    <name type="common">Barramundi</name>
    <name type="synonym">Holocentrus calcarifer</name>
    <dbReference type="NCBI Taxonomy" id="8187"/>
    <lineage>
        <taxon>Eukaryota</taxon>
        <taxon>Metazoa</taxon>
        <taxon>Chordata</taxon>
        <taxon>Craniata</taxon>
        <taxon>Vertebrata</taxon>
        <taxon>Euteleostomi</taxon>
        <taxon>Actinopterygii</taxon>
        <taxon>Neopterygii</taxon>
        <taxon>Teleostei</taxon>
        <taxon>Neoteleostei</taxon>
        <taxon>Acanthomorphata</taxon>
        <taxon>Carangaria</taxon>
        <taxon>Carangaria incertae sedis</taxon>
        <taxon>Centropomidae</taxon>
        <taxon>Lates</taxon>
    </lineage>
</organism>
<evidence type="ECO:0000313" key="13">
    <source>
        <dbReference type="RefSeq" id="XP_018556400.1"/>
    </source>
</evidence>
<keyword evidence="8 9" id="KW-0576">Peroxisome</keyword>
<comment type="function">
    <text evidence="9">Plays a role in mitochondrial and peroxisomal fission. Promotes the recruitment and association of the fission mediator dynamin-related protein 1 (DNM1L) to the mitochondrial surface.</text>
</comment>
<keyword evidence="4 9" id="KW-1133">Transmembrane helix</keyword>
<evidence type="ECO:0000256" key="10">
    <source>
        <dbReference type="SAM" id="MobiDB-lite"/>
    </source>
</evidence>
<sequence>MAFTLYPKEMSQLPKYDPAFMEVINKNMHVPERLSIGPRQQWPSGEGEEAMRQPEETPPAYTMQVPDRLTFTEAPDMSPRPLFGPSRPITCSALGLEPCWESPSGEVFYREAPQSPIRRSYSDQSFGRTPPSTPTLLKQTLALPRHPSSSTVENWSPEEEGGAAVEFIILRRQVMKMSRRLAALERHNAERRKTEVILFSLLFSTCLLNTWLWIRR</sequence>
<feature type="domain" description="Mff-like" evidence="11">
    <location>
        <begin position="147"/>
        <end position="216"/>
    </location>
</feature>
<dbReference type="PANTHER" id="PTHR16501">
    <property type="entry name" value="TRANSPORT AND GOLGI ORGANIZATION PROTEIN 11"/>
    <property type="match status" value="1"/>
</dbReference>
<evidence type="ECO:0000256" key="7">
    <source>
        <dbReference type="ARBA" id="ARBA00023136"/>
    </source>
</evidence>
<evidence type="ECO:0000256" key="3">
    <source>
        <dbReference type="ARBA" id="ARBA00022787"/>
    </source>
</evidence>
<name>A0AAJ7QHX6_LATCA</name>
<keyword evidence="6 9" id="KW-0496">Mitochondrion</keyword>
<dbReference type="GO" id="GO:0090314">
    <property type="term" value="P:positive regulation of protein targeting to membrane"/>
    <property type="evidence" value="ECO:0007669"/>
    <property type="project" value="UniProtKB-UniRule"/>
</dbReference>
<comment type="similarity">
    <text evidence="1 9">Belongs to the Tango11 family.</text>
</comment>
<protein>
    <recommendedName>
        <fullName evidence="9">Mitochondrial fission factor</fullName>
    </recommendedName>
</protein>
<keyword evidence="5" id="KW-0175">Coiled coil</keyword>
<accession>A0AAJ7QHX6</accession>
<evidence type="ECO:0000256" key="6">
    <source>
        <dbReference type="ARBA" id="ARBA00023128"/>
    </source>
</evidence>
<evidence type="ECO:0000256" key="2">
    <source>
        <dbReference type="ARBA" id="ARBA00022692"/>
    </source>
</evidence>
<dbReference type="GeneID" id="108900067"/>
<dbReference type="AlphaFoldDB" id="A0AAJ7QHX6"/>
<dbReference type="Proteomes" id="UP000694890">
    <property type="component" value="Unplaced"/>
</dbReference>
<dbReference type="GO" id="GO:0006626">
    <property type="term" value="P:protein targeting to mitochondrion"/>
    <property type="evidence" value="ECO:0007669"/>
    <property type="project" value="TreeGrafter"/>
</dbReference>
<evidence type="ECO:0000256" key="1">
    <source>
        <dbReference type="ARBA" id="ARBA00009806"/>
    </source>
</evidence>
<dbReference type="GO" id="GO:0005741">
    <property type="term" value="C:mitochondrial outer membrane"/>
    <property type="evidence" value="ECO:0007669"/>
    <property type="project" value="UniProtKB-SubCell"/>
</dbReference>
<gene>
    <name evidence="13" type="primary">LOC108900067</name>
</gene>
<keyword evidence="7 9" id="KW-0472">Membrane</keyword>
<evidence type="ECO:0000256" key="4">
    <source>
        <dbReference type="ARBA" id="ARBA00022989"/>
    </source>
</evidence>
<dbReference type="InterPro" id="IPR008518">
    <property type="entry name" value="Mff/Tango-11"/>
</dbReference>
<dbReference type="Pfam" id="PF05644">
    <property type="entry name" value="Miff"/>
    <property type="match status" value="2"/>
</dbReference>
<proteinExistence type="inferred from homology"/>
<keyword evidence="3 9" id="KW-1000">Mitochondrion outer membrane</keyword>
<dbReference type="InterPro" id="IPR039433">
    <property type="entry name" value="Mff-like_dom"/>
</dbReference>
<evidence type="ECO:0000313" key="12">
    <source>
        <dbReference type="Proteomes" id="UP000694890"/>
    </source>
</evidence>
<dbReference type="GO" id="GO:0000266">
    <property type="term" value="P:mitochondrial fission"/>
    <property type="evidence" value="ECO:0007669"/>
    <property type="project" value="UniProtKB-UniRule"/>
</dbReference>
<dbReference type="GO" id="GO:0005777">
    <property type="term" value="C:peroxisome"/>
    <property type="evidence" value="ECO:0007669"/>
    <property type="project" value="UniProtKB-SubCell"/>
</dbReference>
<keyword evidence="2 9" id="KW-0812">Transmembrane</keyword>
<evidence type="ECO:0000259" key="11">
    <source>
        <dbReference type="Pfam" id="PF05644"/>
    </source>
</evidence>
<comment type="subcellular location">
    <subcellularLocation>
        <location evidence="9">Mitochondrion outer membrane</location>
        <topology evidence="9">Single-pass type IV membrane protein</topology>
    </subcellularLocation>
    <subcellularLocation>
        <location evidence="9">Peroxisome</location>
    </subcellularLocation>
</comment>
<evidence type="ECO:0000256" key="8">
    <source>
        <dbReference type="ARBA" id="ARBA00023140"/>
    </source>
</evidence>
<dbReference type="GO" id="GO:0090141">
    <property type="term" value="P:positive regulation of mitochondrial fission"/>
    <property type="evidence" value="ECO:0007669"/>
    <property type="project" value="UniProtKB-UniRule"/>
</dbReference>
<reference evidence="13" key="1">
    <citation type="submission" date="2025-08" db="UniProtKB">
        <authorList>
            <consortium name="RefSeq"/>
        </authorList>
    </citation>
    <scope>IDENTIFICATION</scope>
    <source>
        <tissue evidence="13">Brain</tissue>
    </source>
</reference>
<dbReference type="PANTHER" id="PTHR16501:SF16">
    <property type="entry name" value="MITOCHONDRIAL FISSION FACTOR"/>
    <property type="match status" value="1"/>
</dbReference>
<dbReference type="RefSeq" id="XP_018556400.1">
    <property type="nucleotide sequence ID" value="XM_018700884.1"/>
</dbReference>
<feature type="transmembrane region" description="Helical" evidence="9">
    <location>
        <begin position="196"/>
        <end position="214"/>
    </location>
</feature>
<feature type="domain" description="Mff-like" evidence="11">
    <location>
        <begin position="15"/>
        <end position="69"/>
    </location>
</feature>
<evidence type="ECO:0000256" key="5">
    <source>
        <dbReference type="ARBA" id="ARBA00023054"/>
    </source>
</evidence>